<protein>
    <submittedName>
        <fullName evidence="1">Uncharacterized protein</fullName>
    </submittedName>
</protein>
<geneLocation type="plasmid" evidence="1">
    <name>4</name>
</geneLocation>
<gene>
    <name evidence="1" type="ORF">MBLL_04737</name>
</gene>
<dbReference type="EMBL" id="LR743513">
    <property type="protein sequence ID" value="CAA2145610.1"/>
    <property type="molecule type" value="Genomic_DNA"/>
</dbReference>
<organism evidence="1">
    <name type="scientific">Methylobacterium bullatum</name>
    <dbReference type="NCBI Taxonomy" id="570505"/>
    <lineage>
        <taxon>Bacteria</taxon>
        <taxon>Pseudomonadati</taxon>
        <taxon>Pseudomonadota</taxon>
        <taxon>Alphaproteobacteria</taxon>
        <taxon>Hyphomicrobiales</taxon>
        <taxon>Methylobacteriaceae</taxon>
        <taxon>Methylobacterium</taxon>
    </lineage>
</organism>
<reference evidence="1" key="1">
    <citation type="submission" date="2019-12" db="EMBL/GenBank/DDBJ databases">
        <authorList>
            <person name="Cremers G."/>
        </authorList>
    </citation>
    <scope>NUCLEOTIDE SEQUENCE</scope>
    <source>
        <strain evidence="1">Mbul2</strain>
        <plasmid evidence="1">4</plasmid>
    </source>
</reference>
<keyword evidence="1" id="KW-0614">Plasmid</keyword>
<proteinExistence type="predicted"/>
<name>A0A679K7N2_9HYPH</name>
<evidence type="ECO:0000313" key="1">
    <source>
        <dbReference type="EMBL" id="CAA2145610.1"/>
    </source>
</evidence>
<sequence length="71" mass="8006">MGDFNIDAPHQPSRRVPRHLKTDLRRPTLVGCYNPTEGEEALEITVTLAVRAFGVQHPADYTREVHLVGQQ</sequence>
<accession>A0A679K7N2</accession>
<dbReference type="AlphaFoldDB" id="A0A679K7N2"/>